<dbReference type="FunFam" id="3.30.1440.10:FF:000001">
    <property type="entry name" value="50S ribosomal protein L5"/>
    <property type="match status" value="1"/>
</dbReference>
<protein>
    <recommendedName>
        <fullName evidence="4 5">Large ribosomal subunit protein uL5</fullName>
    </recommendedName>
</protein>
<dbReference type="Gene3D" id="3.30.1440.10">
    <property type="match status" value="1"/>
</dbReference>
<evidence type="ECO:0000259" key="7">
    <source>
        <dbReference type="Pfam" id="PF00281"/>
    </source>
</evidence>
<dbReference type="InterPro" id="IPR002132">
    <property type="entry name" value="Ribosomal_uL5"/>
</dbReference>
<dbReference type="GO" id="GO:0005840">
    <property type="term" value="C:ribosome"/>
    <property type="evidence" value="ECO:0007669"/>
    <property type="project" value="UniProtKB-KW"/>
</dbReference>
<proteinExistence type="inferred from homology"/>
<sequence length="181" mass="20290">MVPRMLEKYKKEISPALLKEFGYKNVMQLPRVEKVVVNIGVGDAKLDIKFMDAAIAELRAITGQQPLLKRAKKSVAGFKVREGMPVACSVTLRGTRMWEFLDRLISLALPSIKDFQGVSRRGFDGRGNYNLGLREQLIFPEISYDKVIRSRGMNVSIVTSASTDEEAHALLKGMGMPFNNR</sequence>
<dbReference type="GO" id="GO:1990904">
    <property type="term" value="C:ribonucleoprotein complex"/>
    <property type="evidence" value="ECO:0007669"/>
    <property type="project" value="UniProtKB-KW"/>
</dbReference>
<comment type="subunit">
    <text evidence="5">Part of the 50S ribosomal subunit; part of the 5S rRNA/L5/L18/L25 subcomplex. Contacts the 5S rRNA and the P site tRNA. Forms a bridge to the 30S subunit in the 70S ribosome.</text>
</comment>
<gene>
    <name evidence="5" type="primary">rplE</name>
    <name evidence="9" type="ORF">SY1_08740</name>
</gene>
<feature type="domain" description="Large ribosomal subunit protein uL5 N-terminal" evidence="7">
    <location>
        <begin position="25"/>
        <end position="81"/>
    </location>
</feature>
<dbReference type="KEGG" id="sbr:SY1_08740"/>
<dbReference type="HAMAP" id="MF_01333_B">
    <property type="entry name" value="Ribosomal_uL5_B"/>
    <property type="match status" value="1"/>
</dbReference>
<evidence type="ECO:0000256" key="4">
    <source>
        <dbReference type="ARBA" id="ARBA00035245"/>
    </source>
</evidence>
<dbReference type="InterPro" id="IPR020930">
    <property type="entry name" value="Ribosomal_uL5_bac-type"/>
</dbReference>
<dbReference type="Pfam" id="PF00281">
    <property type="entry name" value="Ribosomal_L5"/>
    <property type="match status" value="1"/>
</dbReference>
<organism evidence="9 10">
    <name type="scientific">Fretibacterium fastidiosum</name>
    <dbReference type="NCBI Taxonomy" id="651822"/>
    <lineage>
        <taxon>Bacteria</taxon>
        <taxon>Thermotogati</taxon>
        <taxon>Synergistota</taxon>
        <taxon>Synergistia</taxon>
        <taxon>Synergistales</taxon>
        <taxon>Aminobacteriaceae</taxon>
        <taxon>Fretibacterium</taxon>
    </lineage>
</organism>
<keyword evidence="3 5" id="KW-0687">Ribonucleoprotein</keyword>
<reference evidence="9 10" key="2">
    <citation type="submission" date="2010-03" db="EMBL/GenBank/DDBJ databases">
        <authorList>
            <person name="Pajon A."/>
        </authorList>
    </citation>
    <scope>NUCLEOTIDE SEQUENCE [LARGE SCALE GENOMIC DNA]</scope>
    <source>
        <strain evidence="9 10">SGP1</strain>
    </source>
</reference>
<feature type="domain" description="Large ribosomal subunit protein uL5 C-terminal" evidence="8">
    <location>
        <begin position="85"/>
        <end position="178"/>
    </location>
</feature>
<evidence type="ECO:0000256" key="3">
    <source>
        <dbReference type="ARBA" id="ARBA00023274"/>
    </source>
</evidence>
<dbReference type="RefSeq" id="WP_015556308.1">
    <property type="nucleotide sequence ID" value="NC_021038.1"/>
</dbReference>
<dbReference type="InterPro" id="IPR022803">
    <property type="entry name" value="Ribosomal_uL5_dom_sf"/>
</dbReference>
<evidence type="ECO:0000313" key="10">
    <source>
        <dbReference type="Proteomes" id="UP000008957"/>
    </source>
</evidence>
<dbReference type="AlphaFoldDB" id="A0AB94IWQ6"/>
<dbReference type="NCBIfam" id="NF000585">
    <property type="entry name" value="PRK00010.1"/>
    <property type="match status" value="1"/>
</dbReference>
<dbReference type="EMBL" id="FP929056">
    <property type="protein sequence ID" value="CBL28161.1"/>
    <property type="molecule type" value="Genomic_DNA"/>
</dbReference>
<keyword evidence="5" id="KW-0699">rRNA-binding</keyword>
<keyword evidence="5" id="KW-0694">RNA-binding</keyword>
<dbReference type="GO" id="GO:0019843">
    <property type="term" value="F:rRNA binding"/>
    <property type="evidence" value="ECO:0007669"/>
    <property type="project" value="UniProtKB-UniRule"/>
</dbReference>
<keyword evidence="10" id="KW-1185">Reference proteome</keyword>
<evidence type="ECO:0000256" key="1">
    <source>
        <dbReference type="ARBA" id="ARBA00008553"/>
    </source>
</evidence>
<dbReference type="Pfam" id="PF00673">
    <property type="entry name" value="Ribosomal_L5_C"/>
    <property type="match status" value="1"/>
</dbReference>
<dbReference type="PIRSF" id="PIRSF002161">
    <property type="entry name" value="Ribosomal_L5"/>
    <property type="match status" value="1"/>
</dbReference>
<evidence type="ECO:0000313" key="9">
    <source>
        <dbReference type="EMBL" id="CBL28161.1"/>
    </source>
</evidence>
<dbReference type="SUPFAM" id="SSF55282">
    <property type="entry name" value="RL5-like"/>
    <property type="match status" value="1"/>
</dbReference>
<dbReference type="GO" id="GO:0000049">
    <property type="term" value="F:tRNA binding"/>
    <property type="evidence" value="ECO:0007669"/>
    <property type="project" value="UniProtKB-UniRule"/>
</dbReference>
<accession>A0AB94IWQ6</accession>
<evidence type="ECO:0000256" key="5">
    <source>
        <dbReference type="HAMAP-Rule" id="MF_01333"/>
    </source>
</evidence>
<evidence type="ECO:0000259" key="8">
    <source>
        <dbReference type="Pfam" id="PF00673"/>
    </source>
</evidence>
<keyword evidence="2 5" id="KW-0689">Ribosomal protein</keyword>
<dbReference type="InterPro" id="IPR031309">
    <property type="entry name" value="Ribosomal_uL5_C"/>
</dbReference>
<evidence type="ECO:0000256" key="6">
    <source>
        <dbReference type="RuleBase" id="RU003930"/>
    </source>
</evidence>
<evidence type="ECO:0000256" key="2">
    <source>
        <dbReference type="ARBA" id="ARBA00022980"/>
    </source>
</evidence>
<keyword evidence="5" id="KW-0820">tRNA-binding</keyword>
<dbReference type="InterPro" id="IPR031310">
    <property type="entry name" value="Ribosomal_uL5_N"/>
</dbReference>
<dbReference type="PANTHER" id="PTHR11994">
    <property type="entry name" value="60S RIBOSOMAL PROTEIN L11-RELATED"/>
    <property type="match status" value="1"/>
</dbReference>
<comment type="function">
    <text evidence="5">This is 1 of the proteins that bind and probably mediate the attachment of the 5S RNA into the large ribosomal subunit, where it forms part of the central protuberance. In the 70S ribosome it contacts protein S13 of the 30S subunit (bridge B1b), connecting the 2 subunits; this bridge is implicated in subunit movement. Contacts the P site tRNA; the 5S rRNA and some of its associated proteins might help stabilize positioning of ribosome-bound tRNAs.</text>
</comment>
<dbReference type="GO" id="GO:0003735">
    <property type="term" value="F:structural constituent of ribosome"/>
    <property type="evidence" value="ECO:0007669"/>
    <property type="project" value="InterPro"/>
</dbReference>
<comment type="similarity">
    <text evidence="1 5 6">Belongs to the universal ribosomal protein uL5 family.</text>
</comment>
<reference evidence="10" key="1">
    <citation type="submission" date="2010-03" db="EMBL/GenBank/DDBJ databases">
        <title>The genome sequence of Synergistetes sp. SGP1.</title>
        <authorList>
            <consortium name="metaHIT consortium -- http://www.metahit.eu/"/>
            <person name="Pajon A."/>
            <person name="Turner K."/>
            <person name="Parkhill J."/>
            <person name="Wade W."/>
            <person name="Vartoukian S."/>
        </authorList>
    </citation>
    <scope>NUCLEOTIDE SEQUENCE [LARGE SCALE GENOMIC DNA]</scope>
    <source>
        <strain evidence="10">SGP1</strain>
    </source>
</reference>
<dbReference type="GO" id="GO:0006412">
    <property type="term" value="P:translation"/>
    <property type="evidence" value="ECO:0007669"/>
    <property type="project" value="UniProtKB-UniRule"/>
</dbReference>
<name>A0AB94IWQ6_9BACT</name>
<dbReference type="Proteomes" id="UP000008957">
    <property type="component" value="Chromosome"/>
</dbReference>